<reference evidence="1" key="1">
    <citation type="submission" date="2020-12" db="EMBL/GenBank/DDBJ databases">
        <title>Ramlibacter sp. nov., isolated from a freshwater alga, Cryptomonas.</title>
        <authorList>
            <person name="Kim H.M."/>
            <person name="Jeon C.O."/>
        </authorList>
    </citation>
    <scope>NUCLEOTIDE SEQUENCE</scope>
    <source>
        <strain evidence="1">CrO1</strain>
    </source>
</reference>
<gene>
    <name evidence="1" type="ORF">I8E28_08775</name>
</gene>
<dbReference type="AlphaFoldDB" id="A0A934Q1Q6"/>
<keyword evidence="2" id="KW-1185">Reference proteome</keyword>
<protein>
    <submittedName>
        <fullName evidence="1">Uncharacterized protein</fullName>
    </submittedName>
</protein>
<evidence type="ECO:0000313" key="2">
    <source>
        <dbReference type="Proteomes" id="UP000617041"/>
    </source>
</evidence>
<comment type="caution">
    <text evidence="1">The sequence shown here is derived from an EMBL/GenBank/DDBJ whole genome shotgun (WGS) entry which is preliminary data.</text>
</comment>
<sequence>MRLAFADSEVARVEANGDLLRIVFAAAAIEPTLAGGEGGYLLGLALELSGARWQGGAAACFGRLREGSLSDAVTRFTAIELPFDGDGPWRAEFTFHGERLTVDAAHARCVPDAAAVFRASYAC</sequence>
<dbReference type="RefSeq" id="WP_200787606.1">
    <property type="nucleotide sequence ID" value="NZ_JAEDAO010000001.1"/>
</dbReference>
<name>A0A934Q1Q6_9BURK</name>
<dbReference type="Proteomes" id="UP000617041">
    <property type="component" value="Unassembled WGS sequence"/>
</dbReference>
<dbReference type="EMBL" id="JAEDAO010000001">
    <property type="protein sequence ID" value="MBK0392684.1"/>
    <property type="molecule type" value="Genomic_DNA"/>
</dbReference>
<proteinExistence type="predicted"/>
<organism evidence="1 2">
    <name type="scientific">Ramlibacter algicola</name>
    <dbReference type="NCBI Taxonomy" id="2795217"/>
    <lineage>
        <taxon>Bacteria</taxon>
        <taxon>Pseudomonadati</taxon>
        <taxon>Pseudomonadota</taxon>
        <taxon>Betaproteobacteria</taxon>
        <taxon>Burkholderiales</taxon>
        <taxon>Comamonadaceae</taxon>
        <taxon>Ramlibacter</taxon>
    </lineage>
</organism>
<evidence type="ECO:0000313" key="1">
    <source>
        <dbReference type="EMBL" id="MBK0392684.1"/>
    </source>
</evidence>
<accession>A0A934Q1Q6</accession>